<dbReference type="AlphaFoldDB" id="A0AAW2ER69"/>
<evidence type="ECO:0000313" key="2">
    <source>
        <dbReference type="Proteomes" id="UP001430953"/>
    </source>
</evidence>
<dbReference type="InterPro" id="IPR035979">
    <property type="entry name" value="RBD_domain_sf"/>
</dbReference>
<organism evidence="1 2">
    <name type="scientific">Cardiocondyla obscurior</name>
    <dbReference type="NCBI Taxonomy" id="286306"/>
    <lineage>
        <taxon>Eukaryota</taxon>
        <taxon>Metazoa</taxon>
        <taxon>Ecdysozoa</taxon>
        <taxon>Arthropoda</taxon>
        <taxon>Hexapoda</taxon>
        <taxon>Insecta</taxon>
        <taxon>Pterygota</taxon>
        <taxon>Neoptera</taxon>
        <taxon>Endopterygota</taxon>
        <taxon>Hymenoptera</taxon>
        <taxon>Apocrita</taxon>
        <taxon>Aculeata</taxon>
        <taxon>Formicoidea</taxon>
        <taxon>Formicidae</taxon>
        <taxon>Myrmicinae</taxon>
        <taxon>Cardiocondyla</taxon>
    </lineage>
</organism>
<name>A0AAW2ER69_9HYME</name>
<dbReference type="Proteomes" id="UP001430953">
    <property type="component" value="Unassembled WGS sequence"/>
</dbReference>
<comment type="caution">
    <text evidence="1">The sequence shown here is derived from an EMBL/GenBank/DDBJ whole genome shotgun (WGS) entry which is preliminary data.</text>
</comment>
<dbReference type="EMBL" id="JADYXP020000018">
    <property type="protein sequence ID" value="KAL0106221.1"/>
    <property type="molecule type" value="Genomic_DNA"/>
</dbReference>
<evidence type="ECO:0000313" key="1">
    <source>
        <dbReference type="EMBL" id="KAL0106221.1"/>
    </source>
</evidence>
<reference evidence="1 2" key="1">
    <citation type="submission" date="2023-03" db="EMBL/GenBank/DDBJ databases">
        <title>High recombination rates correlate with genetic variation in Cardiocondyla obscurior ants.</title>
        <authorList>
            <person name="Errbii M."/>
        </authorList>
    </citation>
    <scope>NUCLEOTIDE SEQUENCE [LARGE SCALE GENOMIC DNA]</scope>
    <source>
        <strain evidence="1">Alpha-2009</strain>
        <tissue evidence="1">Whole body</tissue>
    </source>
</reference>
<accession>A0AAW2ER69</accession>
<gene>
    <name evidence="1" type="ORF">PUN28_016136</name>
</gene>
<sequence>MQKVQRKLIQLKKRRERTLNVRLPHVIKNQEEVRSLFVGDFHIKLPRQSSRSCHVIFPTVEEKNKNYKLARDKTVDGKRVVIQLLSDVAFKTKTKEKKKVFVPEIKPDIQVTQTLFISNIPNGTKSHELKGVLPGCIRATLLKSYNKDFRSAIVKMENIQVAAEYLKEKDKWPILNGHKICLKSDTRSKHKRTNFKHISKSFNKSVADEYTI</sequence>
<dbReference type="GO" id="GO:0003676">
    <property type="term" value="F:nucleic acid binding"/>
    <property type="evidence" value="ECO:0007669"/>
    <property type="project" value="InterPro"/>
</dbReference>
<proteinExistence type="predicted"/>
<protein>
    <recommendedName>
        <fullName evidence="3">RRM domain-containing protein</fullName>
    </recommendedName>
</protein>
<evidence type="ECO:0008006" key="3">
    <source>
        <dbReference type="Google" id="ProtNLM"/>
    </source>
</evidence>
<dbReference type="SUPFAM" id="SSF54928">
    <property type="entry name" value="RNA-binding domain, RBD"/>
    <property type="match status" value="1"/>
</dbReference>
<keyword evidence="2" id="KW-1185">Reference proteome</keyword>